<protein>
    <submittedName>
        <fullName evidence="1">Uncharacterized protein</fullName>
    </submittedName>
</protein>
<accession>A0A8X6PF82</accession>
<proteinExistence type="predicted"/>
<keyword evidence="2" id="KW-1185">Reference proteome</keyword>
<name>A0A8X6PF82_NEPPI</name>
<comment type="caution">
    <text evidence="1">The sequence shown here is derived from an EMBL/GenBank/DDBJ whole genome shotgun (WGS) entry which is preliminary data.</text>
</comment>
<evidence type="ECO:0000313" key="1">
    <source>
        <dbReference type="EMBL" id="GFT61813.1"/>
    </source>
</evidence>
<dbReference type="Proteomes" id="UP000887013">
    <property type="component" value="Unassembled WGS sequence"/>
</dbReference>
<gene>
    <name evidence="1" type="ORF">NPIL_583021</name>
</gene>
<reference evidence="1" key="1">
    <citation type="submission" date="2020-08" db="EMBL/GenBank/DDBJ databases">
        <title>Multicomponent nature underlies the extraordinary mechanical properties of spider dragline silk.</title>
        <authorList>
            <person name="Kono N."/>
            <person name="Nakamura H."/>
            <person name="Mori M."/>
            <person name="Yoshida Y."/>
            <person name="Ohtoshi R."/>
            <person name="Malay A.D."/>
            <person name="Moran D.A.P."/>
            <person name="Tomita M."/>
            <person name="Numata K."/>
            <person name="Arakawa K."/>
        </authorList>
    </citation>
    <scope>NUCLEOTIDE SEQUENCE</scope>
</reference>
<dbReference type="EMBL" id="BMAW01019133">
    <property type="protein sequence ID" value="GFT61813.1"/>
    <property type="molecule type" value="Genomic_DNA"/>
</dbReference>
<organism evidence="1 2">
    <name type="scientific">Nephila pilipes</name>
    <name type="common">Giant wood spider</name>
    <name type="synonym">Nephila maculata</name>
    <dbReference type="NCBI Taxonomy" id="299642"/>
    <lineage>
        <taxon>Eukaryota</taxon>
        <taxon>Metazoa</taxon>
        <taxon>Ecdysozoa</taxon>
        <taxon>Arthropoda</taxon>
        <taxon>Chelicerata</taxon>
        <taxon>Arachnida</taxon>
        <taxon>Araneae</taxon>
        <taxon>Araneomorphae</taxon>
        <taxon>Entelegynae</taxon>
        <taxon>Araneoidea</taxon>
        <taxon>Nephilidae</taxon>
        <taxon>Nephila</taxon>
    </lineage>
</organism>
<evidence type="ECO:0000313" key="2">
    <source>
        <dbReference type="Proteomes" id="UP000887013"/>
    </source>
</evidence>
<sequence length="301" mass="33537">MESTEILNETLKMKVKQFDYETEPQYLSFGSPSPVLSGDTDKKHFVENTNMGSRKRKFIQNSGMRIKNRKYTITKKKCIKKCLTLLSREISEVTVKEVQSDNTLAGNLVVDEVNGIEKSPVIDNNNSCSNITRDLKARLNEETSLKNLLESKACNVSVIDNQTFENKIFDDGIEDISDASTDISSTDYDSSYAASVSRNSGSPALSINENTVSDIFIKSSSCVDASNYDSNIKEGYTEYKNSREPINLLCVQNGTSESKCSNNLSLETSTPVSEISNSNFTIINDTKDEVPSFVFNENKFD</sequence>
<dbReference type="AlphaFoldDB" id="A0A8X6PF82"/>